<dbReference type="GO" id="GO:0003676">
    <property type="term" value="F:nucleic acid binding"/>
    <property type="evidence" value="ECO:0007669"/>
    <property type="project" value="InterPro"/>
</dbReference>
<keyword evidence="1" id="KW-0489">Methyltransferase</keyword>
<keyword evidence="5" id="KW-1185">Reference proteome</keyword>
<dbReference type="InterPro" id="IPR000241">
    <property type="entry name" value="RlmKL-like_Mtase"/>
</dbReference>
<dbReference type="InterPro" id="IPR029063">
    <property type="entry name" value="SAM-dependent_MTases_sf"/>
</dbReference>
<dbReference type="GO" id="GO:0043527">
    <property type="term" value="C:tRNA methyltransferase complex"/>
    <property type="evidence" value="ECO:0007669"/>
    <property type="project" value="UniProtKB-ARBA"/>
</dbReference>
<protein>
    <recommendedName>
        <fullName evidence="3">Ribosomal RNA large subunit methyltransferase K/L-like methyltransferase domain-containing protein</fullName>
    </recommendedName>
</protein>
<evidence type="ECO:0000256" key="1">
    <source>
        <dbReference type="ARBA" id="ARBA00022603"/>
    </source>
</evidence>
<dbReference type="AlphaFoldDB" id="A0AAD1XE20"/>
<evidence type="ECO:0000256" key="2">
    <source>
        <dbReference type="ARBA" id="ARBA00022679"/>
    </source>
</evidence>
<proteinExistence type="predicted"/>
<dbReference type="InterPro" id="IPR002052">
    <property type="entry name" value="DNA_methylase_N6_adenine_CS"/>
</dbReference>
<name>A0AAD1XE20_EUPCR</name>
<dbReference type="PANTHER" id="PTHR13370">
    <property type="entry name" value="RNA METHYLASE-RELATED"/>
    <property type="match status" value="1"/>
</dbReference>
<dbReference type="Proteomes" id="UP001295684">
    <property type="component" value="Unassembled WGS sequence"/>
</dbReference>
<evidence type="ECO:0000259" key="3">
    <source>
        <dbReference type="Pfam" id="PF01170"/>
    </source>
</evidence>
<dbReference type="PANTHER" id="PTHR13370:SF3">
    <property type="entry name" value="TRNA (GUANINE(10)-N2)-METHYLTRANSFERASE HOMOLOG"/>
    <property type="match status" value="1"/>
</dbReference>
<dbReference type="PROSITE" id="PS00092">
    <property type="entry name" value="N6_MTASE"/>
    <property type="match status" value="1"/>
</dbReference>
<reference evidence="4" key="1">
    <citation type="submission" date="2023-07" db="EMBL/GenBank/DDBJ databases">
        <authorList>
            <consortium name="AG Swart"/>
            <person name="Singh M."/>
            <person name="Singh A."/>
            <person name="Seah K."/>
            <person name="Emmerich C."/>
        </authorList>
    </citation>
    <scope>NUCLEOTIDE SEQUENCE</scope>
    <source>
        <strain evidence="4">DP1</strain>
    </source>
</reference>
<feature type="domain" description="Ribosomal RNA large subunit methyltransferase K/L-like methyltransferase" evidence="3">
    <location>
        <begin position="187"/>
        <end position="312"/>
    </location>
</feature>
<dbReference type="GO" id="GO:0008168">
    <property type="term" value="F:methyltransferase activity"/>
    <property type="evidence" value="ECO:0007669"/>
    <property type="project" value="UniProtKB-KW"/>
</dbReference>
<organism evidence="4 5">
    <name type="scientific">Euplotes crassus</name>
    <dbReference type="NCBI Taxonomy" id="5936"/>
    <lineage>
        <taxon>Eukaryota</taxon>
        <taxon>Sar</taxon>
        <taxon>Alveolata</taxon>
        <taxon>Ciliophora</taxon>
        <taxon>Intramacronucleata</taxon>
        <taxon>Spirotrichea</taxon>
        <taxon>Hypotrichia</taxon>
        <taxon>Euplotida</taxon>
        <taxon>Euplotidae</taxon>
        <taxon>Moneuplotes</taxon>
    </lineage>
</organism>
<dbReference type="Pfam" id="PF01170">
    <property type="entry name" value="UPF0020"/>
    <property type="match status" value="1"/>
</dbReference>
<gene>
    <name evidence="4" type="ORF">ECRASSUSDP1_LOCUS8536</name>
</gene>
<dbReference type="PIRSF" id="PIRSF017259">
    <property type="entry name" value="tRNA_mtfrase_TRM11"/>
    <property type="match status" value="1"/>
</dbReference>
<evidence type="ECO:0000313" key="5">
    <source>
        <dbReference type="Proteomes" id="UP001295684"/>
    </source>
</evidence>
<keyword evidence="2" id="KW-0808">Transferase</keyword>
<comment type="caution">
    <text evidence="4">The sequence shown here is derived from an EMBL/GenBank/DDBJ whole genome shotgun (WGS) entry which is preliminary data.</text>
</comment>
<dbReference type="CDD" id="cd02440">
    <property type="entry name" value="AdoMet_MTases"/>
    <property type="match status" value="1"/>
</dbReference>
<dbReference type="EMBL" id="CAMPGE010008355">
    <property type="protein sequence ID" value="CAI2367256.1"/>
    <property type="molecule type" value="Genomic_DNA"/>
</dbReference>
<sequence length="398" mass="46818">MKFLFKFRRPKGYIDFILPEIKSLANLYSMLPNQRVFASMKNISQEREKLRKHRMQKLELESQEVAHKILKRSILIDSMTSIHSEINGTQQIPIVGPEILEQNKSKTFRIDMTLTNRDSSYQGVSHFQKLKLIKQFYRNNDTLGKKFDLDSPEVIYHIHFDYQHNKTYLGQRYESDYYYKKYRLTNRPFRGFTCTKAELAFLMCNLAELPSDTNCVVYDPFVGSASTLLSAAHLGANTIGSDLAYKTMFGKPKLNKDQKNVFTNFDHYGLPRPQLFLSDFSRSRMRREIFDHIICDPPYGIQAASKVFNGSLRIKSSRNNQYSYKDVIDDLLAKSYHWLKPDGTLVFLYYIDKDIPHKFPYDFVTRFPSYPGMILEEFCENPLIKSRVRYAVKFRFLK</sequence>
<evidence type="ECO:0000313" key="4">
    <source>
        <dbReference type="EMBL" id="CAI2367256.1"/>
    </source>
</evidence>
<dbReference type="SUPFAM" id="SSF53335">
    <property type="entry name" value="S-adenosyl-L-methionine-dependent methyltransferases"/>
    <property type="match status" value="1"/>
</dbReference>
<dbReference type="GO" id="GO:0005737">
    <property type="term" value="C:cytoplasm"/>
    <property type="evidence" value="ECO:0007669"/>
    <property type="project" value="TreeGrafter"/>
</dbReference>
<accession>A0AAD1XE20</accession>
<dbReference type="GO" id="GO:0032259">
    <property type="term" value="P:methylation"/>
    <property type="evidence" value="ECO:0007669"/>
    <property type="project" value="UniProtKB-KW"/>
</dbReference>
<dbReference type="Gene3D" id="3.40.50.150">
    <property type="entry name" value="Vaccinia Virus protein VP39"/>
    <property type="match status" value="1"/>
</dbReference>